<comment type="caution">
    <text evidence="5">The sequence shown here is derived from an EMBL/GenBank/DDBJ whole genome shotgun (WGS) entry which is preliminary data.</text>
</comment>
<feature type="region of interest" description="Disordered" evidence="3">
    <location>
        <begin position="1"/>
        <end position="30"/>
    </location>
</feature>
<dbReference type="Pfam" id="PF04495">
    <property type="entry name" value="GRASP55_65"/>
    <property type="match status" value="1"/>
</dbReference>
<dbReference type="PANTHER" id="PTHR12651:SF1">
    <property type="entry name" value="26S PROTEASOME NON-ATPASE REGULATORY SUBUNIT 9"/>
    <property type="match status" value="1"/>
</dbReference>
<dbReference type="EMBL" id="VDEP01000104">
    <property type="protein sequence ID" value="KAA1131249.1"/>
    <property type="molecule type" value="Genomic_DNA"/>
</dbReference>
<dbReference type="AlphaFoldDB" id="A0A5B0S193"/>
<protein>
    <recommendedName>
        <fullName evidence="2">Probable 26S proteasome regulatory subunit p27</fullName>
    </recommendedName>
</protein>
<dbReference type="SUPFAM" id="SSF50156">
    <property type="entry name" value="PDZ domain-like"/>
    <property type="match status" value="1"/>
</dbReference>
<dbReference type="Gene3D" id="2.30.42.10">
    <property type="match status" value="1"/>
</dbReference>
<evidence type="ECO:0000256" key="1">
    <source>
        <dbReference type="ARBA" id="ARBA00023186"/>
    </source>
</evidence>
<feature type="region of interest" description="Disordered" evidence="3">
    <location>
        <begin position="85"/>
        <end position="106"/>
    </location>
</feature>
<gene>
    <name evidence="5" type="primary">NAS2_1</name>
    <name evidence="5" type="ORF">PGTUg99_027353</name>
</gene>
<evidence type="ECO:0000256" key="2">
    <source>
        <dbReference type="ARBA" id="ARBA00068021"/>
    </source>
</evidence>
<dbReference type="Proteomes" id="UP000325313">
    <property type="component" value="Unassembled WGS sequence"/>
</dbReference>
<dbReference type="PANTHER" id="PTHR12651">
    <property type="entry name" value="26S PROTEASOME NON-ATPASE REGULATORY SUBUNIT 9"/>
    <property type="match status" value="1"/>
</dbReference>
<evidence type="ECO:0000259" key="4">
    <source>
        <dbReference type="SMART" id="SM00228"/>
    </source>
</evidence>
<dbReference type="GO" id="GO:0000502">
    <property type="term" value="C:proteasome complex"/>
    <property type="evidence" value="ECO:0007669"/>
    <property type="project" value="UniProtKB-KW"/>
</dbReference>
<dbReference type="GO" id="GO:0005634">
    <property type="term" value="C:nucleus"/>
    <property type="evidence" value="ECO:0007669"/>
    <property type="project" value="TreeGrafter"/>
</dbReference>
<dbReference type="Pfam" id="PF18265">
    <property type="entry name" value="Nas2_N"/>
    <property type="match status" value="1"/>
</dbReference>
<sequence>MPTLEGLGRSPKFSGRLQCTQSRPHRPVRLGGFDGPGQLVGAPGPIMGFDVKFQLKTTPQPDTTTHSAELFIKTFSVKPMMGRSIHETTRRSPHDISTVSDESTPAGRVAALSEQKRQIETELHQQYDVLSVNSIDLTSPLTDVNGFPRDDVPDLASVRVARARVCELKNDHRAIVDQLAQTLPLLLPKEDHSSATPIKGASTNGSSSSSMVPFAQIDVVAPDSPAEQAGLKLHDQIVRFGHLNAQNHDRLQALAKLVAESEDQNITVVCFRFEEGNKTMISKELKPHSGWGGRGLLGCHIIPM</sequence>
<feature type="compositionally biased region" description="Basic and acidic residues" evidence="3">
    <location>
        <begin position="85"/>
        <end position="94"/>
    </location>
</feature>
<feature type="region of interest" description="Disordered" evidence="3">
    <location>
        <begin position="190"/>
        <end position="209"/>
    </location>
</feature>
<reference evidence="5 6" key="1">
    <citation type="submission" date="2019-05" db="EMBL/GenBank/DDBJ databases">
        <title>Emergence of the Ug99 lineage of the wheat stem rust pathogen through somatic hybridization.</title>
        <authorList>
            <person name="Li F."/>
            <person name="Upadhyaya N.M."/>
            <person name="Sperschneider J."/>
            <person name="Matny O."/>
            <person name="Nguyen-Phuc H."/>
            <person name="Mago R."/>
            <person name="Raley C."/>
            <person name="Miller M.E."/>
            <person name="Silverstein K.A.T."/>
            <person name="Henningsen E."/>
            <person name="Hirsch C.D."/>
            <person name="Visser B."/>
            <person name="Pretorius Z.A."/>
            <person name="Steffenson B.J."/>
            <person name="Schwessinger B."/>
            <person name="Dodds P.N."/>
            <person name="Figueroa M."/>
        </authorList>
    </citation>
    <scope>NUCLEOTIDE SEQUENCE [LARGE SCALE GENOMIC DNA]</scope>
    <source>
        <strain evidence="5 6">Ug99</strain>
    </source>
</reference>
<keyword evidence="5" id="KW-0647">Proteasome</keyword>
<dbReference type="GO" id="GO:0070682">
    <property type="term" value="P:proteasome regulatory particle assembly"/>
    <property type="evidence" value="ECO:0007669"/>
    <property type="project" value="InterPro"/>
</dbReference>
<dbReference type="InterPro" id="IPR024958">
    <property type="entry name" value="GRASP_PDZ"/>
</dbReference>
<dbReference type="FunFam" id="2.30.42.10:FF:000107">
    <property type="entry name" value="26S proteasome non-ATPase regulatory subunit 9"/>
    <property type="match status" value="1"/>
</dbReference>
<dbReference type="InterPro" id="IPR036034">
    <property type="entry name" value="PDZ_sf"/>
</dbReference>
<proteinExistence type="predicted"/>
<dbReference type="InterPro" id="IPR035269">
    <property type="entry name" value="PSMD9"/>
</dbReference>
<accession>A0A5B0S193</accession>
<evidence type="ECO:0000313" key="5">
    <source>
        <dbReference type="EMBL" id="KAA1131249.1"/>
    </source>
</evidence>
<dbReference type="Gene3D" id="6.10.140.1710">
    <property type="match status" value="1"/>
</dbReference>
<keyword evidence="1" id="KW-0143">Chaperone</keyword>
<evidence type="ECO:0000313" key="6">
    <source>
        <dbReference type="Proteomes" id="UP000325313"/>
    </source>
</evidence>
<dbReference type="InterPro" id="IPR040815">
    <property type="entry name" value="Nas2_N"/>
</dbReference>
<dbReference type="InterPro" id="IPR001478">
    <property type="entry name" value="PDZ"/>
</dbReference>
<evidence type="ECO:0000256" key="3">
    <source>
        <dbReference type="SAM" id="MobiDB-lite"/>
    </source>
</evidence>
<feature type="domain" description="PDZ" evidence="4">
    <location>
        <begin position="197"/>
        <end position="274"/>
    </location>
</feature>
<name>A0A5B0S193_PUCGR</name>
<dbReference type="SMART" id="SM00228">
    <property type="entry name" value="PDZ"/>
    <property type="match status" value="1"/>
</dbReference>
<organism evidence="5 6">
    <name type="scientific">Puccinia graminis f. sp. tritici</name>
    <dbReference type="NCBI Taxonomy" id="56615"/>
    <lineage>
        <taxon>Eukaryota</taxon>
        <taxon>Fungi</taxon>
        <taxon>Dikarya</taxon>
        <taxon>Basidiomycota</taxon>
        <taxon>Pucciniomycotina</taxon>
        <taxon>Pucciniomycetes</taxon>
        <taxon>Pucciniales</taxon>
        <taxon>Pucciniaceae</taxon>
        <taxon>Puccinia</taxon>
    </lineage>
</organism>
<dbReference type="GO" id="GO:0005737">
    <property type="term" value="C:cytoplasm"/>
    <property type="evidence" value="ECO:0007669"/>
    <property type="project" value="TreeGrafter"/>
</dbReference>